<dbReference type="Proteomes" id="UP000000845">
    <property type="component" value="Chromosome"/>
</dbReference>
<protein>
    <submittedName>
        <fullName evidence="1">Uncharacterized protein</fullName>
    </submittedName>
</protein>
<dbReference type="RefSeq" id="WP_012861898.1">
    <property type="nucleotide sequence ID" value="NC_013517.1"/>
</dbReference>
<sequence length="362" mass="41796">MGYSISYTASGDKINFIDLKEKITDKELDEIIQMGVFDRIQTNDIPSRETLIALNDNYFSRFPETGFRLYSYSKKSLDLSFLKYLSNLEKLSIDYTENTDNISSLSYLKNLKSLRLNIYLLDNFSFITELSDKLEQFSLETKKNSFDISLLNRFKQLKILYLSGCKKNIESVENLPLLESLLLKGITLKSAAFLNNIKALKSLKIHWGNTENFSDLYGNTSINALQIFRITKFTDIKLLANLPNLIAAELSCLRHIDHIPDLSAHGNLKHILFDDMKSLNDLSQLEYVKNLESVSFSCCPSKFEPEDILPVLRNKSIKQCSFYTRSAKKNKLISEYIKEYKKSDSSNFMTVRNFLYSNCKEF</sequence>
<accession>D1ALG1</accession>
<reference evidence="1 2" key="2">
    <citation type="journal article" date="2010" name="Stand. Genomic Sci.">
        <title>Complete genome sequence of Sebaldella termitidis type strain (NCTC 11300).</title>
        <authorList>
            <person name="Harmon-Smith M."/>
            <person name="Celia L."/>
            <person name="Chertkov O."/>
            <person name="Lapidus A."/>
            <person name="Copeland A."/>
            <person name="Glavina Del Rio T."/>
            <person name="Nolan M."/>
            <person name="Lucas S."/>
            <person name="Tice H."/>
            <person name="Cheng J.F."/>
            <person name="Han C."/>
            <person name="Detter J.C."/>
            <person name="Bruce D."/>
            <person name="Goodwin L."/>
            <person name="Pitluck S."/>
            <person name="Pati A."/>
            <person name="Liolios K."/>
            <person name="Ivanova N."/>
            <person name="Mavromatis K."/>
            <person name="Mikhailova N."/>
            <person name="Chen A."/>
            <person name="Palaniappan K."/>
            <person name="Land M."/>
            <person name="Hauser L."/>
            <person name="Chang Y.J."/>
            <person name="Jeffries C.D."/>
            <person name="Brettin T."/>
            <person name="Goker M."/>
            <person name="Beck B."/>
            <person name="Bristow J."/>
            <person name="Eisen J.A."/>
            <person name="Markowitz V."/>
            <person name="Hugenholtz P."/>
            <person name="Kyrpides N.C."/>
            <person name="Klenk H.P."/>
            <person name="Chen F."/>
        </authorList>
    </citation>
    <scope>NUCLEOTIDE SEQUENCE [LARGE SCALE GENOMIC DNA]</scope>
    <source>
        <strain evidence="2">ATCC 33386 / NCTC 11300</strain>
    </source>
</reference>
<dbReference type="InterPro" id="IPR032675">
    <property type="entry name" value="LRR_dom_sf"/>
</dbReference>
<reference evidence="2" key="1">
    <citation type="submission" date="2009-09" db="EMBL/GenBank/DDBJ databases">
        <title>The complete chromosome of Sebaldella termitidis ATCC 33386.</title>
        <authorList>
            <consortium name="US DOE Joint Genome Institute (JGI-PGF)"/>
            <person name="Lucas S."/>
            <person name="Copeland A."/>
            <person name="Lapidus A."/>
            <person name="Glavina del Rio T."/>
            <person name="Dalin E."/>
            <person name="Tice H."/>
            <person name="Bruce D."/>
            <person name="Goodwin L."/>
            <person name="Pitluck S."/>
            <person name="Kyrpides N."/>
            <person name="Mavromatis K."/>
            <person name="Ivanova N."/>
            <person name="Mikhailova N."/>
            <person name="Sims D."/>
            <person name="Meincke L."/>
            <person name="Brettin T."/>
            <person name="Detter J.C."/>
            <person name="Han C."/>
            <person name="Larimer F."/>
            <person name="Land M."/>
            <person name="Hauser L."/>
            <person name="Markowitz V."/>
            <person name="Cheng J.F."/>
            <person name="Hugenholtz P."/>
            <person name="Woyke T."/>
            <person name="Wu D."/>
            <person name="Eisen J.A."/>
        </authorList>
    </citation>
    <scope>NUCLEOTIDE SEQUENCE [LARGE SCALE GENOMIC DNA]</scope>
    <source>
        <strain evidence="2">ATCC 33386 / NCTC 11300</strain>
    </source>
</reference>
<proteinExistence type="predicted"/>
<dbReference type="AlphaFoldDB" id="D1ALG1"/>
<evidence type="ECO:0000313" key="1">
    <source>
        <dbReference type="EMBL" id="ACZ09304.1"/>
    </source>
</evidence>
<dbReference type="EMBL" id="CP001739">
    <property type="protein sequence ID" value="ACZ09304.1"/>
    <property type="molecule type" value="Genomic_DNA"/>
</dbReference>
<evidence type="ECO:0000313" key="2">
    <source>
        <dbReference type="Proteomes" id="UP000000845"/>
    </source>
</evidence>
<dbReference type="HOGENOM" id="CLU_067523_0_0_0"/>
<name>D1ALG1_SEBTE</name>
<dbReference type="STRING" id="526218.Sterm_2451"/>
<keyword evidence="2" id="KW-1185">Reference proteome</keyword>
<organism evidence="1 2">
    <name type="scientific">Sebaldella termitidis (strain ATCC 33386 / NCTC 11300)</name>
    <dbReference type="NCBI Taxonomy" id="526218"/>
    <lineage>
        <taxon>Bacteria</taxon>
        <taxon>Fusobacteriati</taxon>
        <taxon>Fusobacteriota</taxon>
        <taxon>Fusobacteriia</taxon>
        <taxon>Fusobacteriales</taxon>
        <taxon>Leptotrichiaceae</taxon>
        <taxon>Sebaldella</taxon>
    </lineage>
</organism>
<dbReference type="Gene3D" id="3.80.10.10">
    <property type="entry name" value="Ribonuclease Inhibitor"/>
    <property type="match status" value="1"/>
</dbReference>
<dbReference type="SUPFAM" id="SSF52058">
    <property type="entry name" value="L domain-like"/>
    <property type="match status" value="1"/>
</dbReference>
<gene>
    <name evidence="1" type="ordered locus">Sterm_2451</name>
</gene>
<dbReference type="KEGG" id="str:Sterm_2451"/>
<dbReference type="eggNOG" id="COG4886">
    <property type="taxonomic scope" value="Bacteria"/>
</dbReference>